<protein>
    <submittedName>
        <fullName evidence="1">Uncharacterized protein</fullName>
    </submittedName>
</protein>
<dbReference type="Proteomes" id="UP000543030">
    <property type="component" value="Unassembled WGS sequence"/>
</dbReference>
<dbReference type="AlphaFoldDB" id="A0A840REQ2"/>
<organism evidence="1 2">
    <name type="scientific">Silvimonas terrae</name>
    <dbReference type="NCBI Taxonomy" id="300266"/>
    <lineage>
        <taxon>Bacteria</taxon>
        <taxon>Pseudomonadati</taxon>
        <taxon>Pseudomonadota</taxon>
        <taxon>Betaproteobacteria</taxon>
        <taxon>Neisseriales</taxon>
        <taxon>Chitinibacteraceae</taxon>
        <taxon>Silvimonas</taxon>
    </lineage>
</organism>
<comment type="caution">
    <text evidence="1">The sequence shown here is derived from an EMBL/GenBank/DDBJ whole genome shotgun (WGS) entry which is preliminary data.</text>
</comment>
<evidence type="ECO:0000313" key="2">
    <source>
        <dbReference type="Proteomes" id="UP000543030"/>
    </source>
</evidence>
<keyword evidence="2" id="KW-1185">Reference proteome</keyword>
<sequence length="55" mass="5891">MPQYGAFQRGCGMATSGDMSGIKGGFTVVFLSARIFCQFSGHKGRLDDLAERSSI</sequence>
<proteinExistence type="predicted"/>
<accession>A0A840REQ2</accession>
<dbReference type="RefSeq" id="WP_184099340.1">
    <property type="nucleotide sequence ID" value="NZ_JACHHN010000003.1"/>
</dbReference>
<evidence type="ECO:0000313" key="1">
    <source>
        <dbReference type="EMBL" id="MBB5190886.1"/>
    </source>
</evidence>
<reference evidence="1 2" key="1">
    <citation type="submission" date="2020-08" db="EMBL/GenBank/DDBJ databases">
        <title>Genomic Encyclopedia of Type Strains, Phase IV (KMG-IV): sequencing the most valuable type-strain genomes for metagenomic binning, comparative biology and taxonomic classification.</title>
        <authorList>
            <person name="Goeker M."/>
        </authorList>
    </citation>
    <scope>NUCLEOTIDE SEQUENCE [LARGE SCALE GENOMIC DNA]</scope>
    <source>
        <strain evidence="1 2">DSM 18233</strain>
    </source>
</reference>
<dbReference type="EMBL" id="JACHHN010000003">
    <property type="protein sequence ID" value="MBB5190886.1"/>
    <property type="molecule type" value="Genomic_DNA"/>
</dbReference>
<gene>
    <name evidence="1" type="ORF">HNQ50_001609</name>
</gene>
<name>A0A840REQ2_9NEIS</name>